<evidence type="ECO:0000313" key="1">
    <source>
        <dbReference type="EMBL" id="KAH7981346.1"/>
    </source>
</evidence>
<reference evidence="1" key="1">
    <citation type="submission" date="2020-05" db="EMBL/GenBank/DDBJ databases">
        <title>Large-scale comparative analyses of tick genomes elucidate their genetic diversity and vector capacities.</title>
        <authorList>
            <person name="Jia N."/>
            <person name="Wang J."/>
            <person name="Shi W."/>
            <person name="Du L."/>
            <person name="Sun Y."/>
            <person name="Zhan W."/>
            <person name="Jiang J."/>
            <person name="Wang Q."/>
            <person name="Zhang B."/>
            <person name="Ji P."/>
            <person name="Sakyi L.B."/>
            <person name="Cui X."/>
            <person name="Yuan T."/>
            <person name="Jiang B."/>
            <person name="Yang W."/>
            <person name="Lam T.T.-Y."/>
            <person name="Chang Q."/>
            <person name="Ding S."/>
            <person name="Wang X."/>
            <person name="Zhu J."/>
            <person name="Ruan X."/>
            <person name="Zhao L."/>
            <person name="Wei J."/>
            <person name="Que T."/>
            <person name="Du C."/>
            <person name="Cheng J."/>
            <person name="Dai P."/>
            <person name="Han X."/>
            <person name="Huang E."/>
            <person name="Gao Y."/>
            <person name="Liu J."/>
            <person name="Shao H."/>
            <person name="Ye R."/>
            <person name="Li L."/>
            <person name="Wei W."/>
            <person name="Wang X."/>
            <person name="Wang C."/>
            <person name="Yang T."/>
            <person name="Huo Q."/>
            <person name="Li W."/>
            <person name="Guo W."/>
            <person name="Chen H."/>
            <person name="Zhou L."/>
            <person name="Ni X."/>
            <person name="Tian J."/>
            <person name="Zhou Y."/>
            <person name="Sheng Y."/>
            <person name="Liu T."/>
            <person name="Pan Y."/>
            <person name="Xia L."/>
            <person name="Li J."/>
            <person name="Zhao F."/>
            <person name="Cao W."/>
        </authorList>
    </citation>
    <scope>NUCLEOTIDE SEQUENCE</scope>
    <source>
        <strain evidence="1">Dsil-2018</strain>
    </source>
</reference>
<evidence type="ECO:0000313" key="2">
    <source>
        <dbReference type="Proteomes" id="UP000821865"/>
    </source>
</evidence>
<gene>
    <name evidence="1" type="ORF">HPB49_023285</name>
</gene>
<dbReference type="Proteomes" id="UP000821865">
    <property type="component" value="Chromosome 1"/>
</dbReference>
<accession>A0ACB8E446</accession>
<name>A0ACB8E446_DERSI</name>
<sequence length="487" mass="51260">MHPSRLTTARSHAHGARSPQEVCVAFLLAATLVCLSLSSLAHPADAQQDDNSLDYSVFAGPPPEPSQCPGGAGCEDGVLDSGRESGPSAEVVAPSSDDGGTGSTSDGGEQGQMTAEAETTTTAEPSSHSESWSPTVVGPRPPSAAGGGGAPAVPVEYTIRAGKTNITVNGTRTGHRSAVQCGPSCRCSSSGPHEGVSEAAGCPEGVSLVRDGCNCCSICARQQGDTCDAVQLCDARRQLHCVYPDRNASVGTCKVVQGQSCQVEGLGQYKDGATFKLDCRTQCSCQNGTYGCVSLCPHEGVRPSAECRNARLVRLRGNCCREWLCDHDMMKQPLALARASCERHAGDWSPCSATCGVGTSRRLVTDFHLGQCRSRNETRICNVRPCSGRDATGIAGASGSRHRTRRNHLCRATVRASCAEPLTDGANCTSVSPQTPKYCGSCPGRRCCFPVLTTTTTLPFHCFEDGAWVTRHKDVMTIVRCRCKPKC</sequence>
<keyword evidence="2" id="KW-1185">Reference proteome</keyword>
<organism evidence="1 2">
    <name type="scientific">Dermacentor silvarum</name>
    <name type="common">Tick</name>
    <dbReference type="NCBI Taxonomy" id="543639"/>
    <lineage>
        <taxon>Eukaryota</taxon>
        <taxon>Metazoa</taxon>
        <taxon>Ecdysozoa</taxon>
        <taxon>Arthropoda</taxon>
        <taxon>Chelicerata</taxon>
        <taxon>Arachnida</taxon>
        <taxon>Acari</taxon>
        <taxon>Parasitiformes</taxon>
        <taxon>Ixodida</taxon>
        <taxon>Ixodoidea</taxon>
        <taxon>Ixodidae</taxon>
        <taxon>Rhipicephalinae</taxon>
        <taxon>Dermacentor</taxon>
    </lineage>
</organism>
<dbReference type="EMBL" id="CM023470">
    <property type="protein sequence ID" value="KAH7981346.1"/>
    <property type="molecule type" value="Genomic_DNA"/>
</dbReference>
<protein>
    <submittedName>
        <fullName evidence="1">Uncharacterized protein</fullName>
    </submittedName>
</protein>
<proteinExistence type="predicted"/>
<comment type="caution">
    <text evidence="1">The sequence shown here is derived from an EMBL/GenBank/DDBJ whole genome shotgun (WGS) entry which is preliminary data.</text>
</comment>